<dbReference type="PANTHER" id="PTHR15052">
    <property type="entry name" value="RNA POLYMERASE III TRANSCRIPTION INITIATION FACTOR COMPLEX SUBUNIT"/>
    <property type="match status" value="1"/>
</dbReference>
<evidence type="ECO:0000313" key="6">
    <source>
        <dbReference type="Proteomes" id="UP000322225"/>
    </source>
</evidence>
<dbReference type="GeneID" id="43589443"/>
<proteinExistence type="predicted"/>
<dbReference type="GO" id="GO:0006383">
    <property type="term" value="P:transcription by RNA polymerase III"/>
    <property type="evidence" value="ECO:0007669"/>
    <property type="project" value="TreeGrafter"/>
</dbReference>
<dbReference type="GO" id="GO:0000127">
    <property type="term" value="C:transcription factor TFIIIC complex"/>
    <property type="evidence" value="ECO:0007669"/>
    <property type="project" value="TreeGrafter"/>
</dbReference>
<feature type="compositionally biased region" description="Polar residues" evidence="4">
    <location>
        <begin position="148"/>
        <end position="161"/>
    </location>
</feature>
<comment type="subcellular location">
    <subcellularLocation>
        <location evidence="1">Nucleus</location>
    </subcellularLocation>
</comment>
<dbReference type="RefSeq" id="XP_031860534.1">
    <property type="nucleotide sequence ID" value="XM_032005300.1"/>
</dbReference>
<evidence type="ECO:0000256" key="3">
    <source>
        <dbReference type="ARBA" id="ARBA00023242"/>
    </source>
</evidence>
<dbReference type="InterPro" id="IPR001680">
    <property type="entry name" value="WD40_rpt"/>
</dbReference>
<keyword evidence="2" id="KW-0804">Transcription</keyword>
<evidence type="ECO:0000256" key="1">
    <source>
        <dbReference type="ARBA" id="ARBA00004123"/>
    </source>
</evidence>
<dbReference type="EMBL" id="CP144057">
    <property type="protein sequence ID" value="WWD19510.1"/>
    <property type="molecule type" value="Genomic_DNA"/>
</dbReference>
<gene>
    <name evidence="5" type="ORF">CI109_103971</name>
</gene>
<dbReference type="SMART" id="SM00320">
    <property type="entry name" value="WD40"/>
    <property type="match status" value="2"/>
</dbReference>
<reference evidence="5" key="2">
    <citation type="submission" date="2024-01" db="EMBL/GenBank/DDBJ databases">
        <title>Comparative genomics of Cryptococcus and Kwoniella reveals pathogenesis evolution and contrasting modes of karyotype evolution via chromosome fusion or intercentromeric recombination.</title>
        <authorList>
            <person name="Coelho M.A."/>
            <person name="David-Palma M."/>
            <person name="Shea T."/>
            <person name="Bowers K."/>
            <person name="McGinley-Smith S."/>
            <person name="Mohammad A.W."/>
            <person name="Gnirke A."/>
            <person name="Yurkov A.M."/>
            <person name="Nowrousian M."/>
            <person name="Sun S."/>
            <person name="Cuomo C.A."/>
            <person name="Heitman J."/>
        </authorList>
    </citation>
    <scope>NUCLEOTIDE SEQUENCE</scope>
    <source>
        <strain evidence="5">CBS 12478</strain>
    </source>
</reference>
<dbReference type="AlphaFoldDB" id="A0A5M6BXM5"/>
<accession>A0A5M6BXM5</accession>
<organism evidence="5 6">
    <name type="scientific">Kwoniella shandongensis</name>
    <dbReference type="NCBI Taxonomy" id="1734106"/>
    <lineage>
        <taxon>Eukaryota</taxon>
        <taxon>Fungi</taxon>
        <taxon>Dikarya</taxon>
        <taxon>Basidiomycota</taxon>
        <taxon>Agaricomycotina</taxon>
        <taxon>Tremellomycetes</taxon>
        <taxon>Tremellales</taxon>
        <taxon>Cryptococcaceae</taxon>
        <taxon>Kwoniella</taxon>
    </lineage>
</organism>
<protein>
    <submittedName>
        <fullName evidence="5">Uncharacterized protein</fullName>
    </submittedName>
</protein>
<dbReference type="InterPro" id="IPR052416">
    <property type="entry name" value="GTF3C_component"/>
</dbReference>
<dbReference type="KEGG" id="ksn:43589443"/>
<feature type="region of interest" description="Disordered" evidence="4">
    <location>
        <begin position="1"/>
        <end position="181"/>
    </location>
</feature>
<evidence type="ECO:0000256" key="4">
    <source>
        <dbReference type="SAM" id="MobiDB-lite"/>
    </source>
</evidence>
<keyword evidence="3" id="KW-0539">Nucleus</keyword>
<feature type="region of interest" description="Disordered" evidence="4">
    <location>
        <begin position="248"/>
        <end position="277"/>
    </location>
</feature>
<dbReference type="OrthoDB" id="4703at2759"/>
<evidence type="ECO:0000313" key="5">
    <source>
        <dbReference type="EMBL" id="WWD19510.1"/>
    </source>
</evidence>
<dbReference type="SUPFAM" id="SSF50978">
    <property type="entry name" value="WD40 repeat-like"/>
    <property type="match status" value="1"/>
</dbReference>
<keyword evidence="6" id="KW-1185">Reference proteome</keyword>
<name>A0A5M6BXM5_9TREE</name>
<feature type="compositionally biased region" description="Acidic residues" evidence="4">
    <location>
        <begin position="102"/>
        <end position="128"/>
    </location>
</feature>
<sequence length="901" mass="97642">MVSLRERKSRASYTNVAEGLEDLSSGDERRASGAHPSGSGSGRASGSESDNDMKDDEGDDAEVDDGDTSLSSGGSSEFRPDSVSPGKGKGKGKTQPLFDPDSSSEDGNGDEDGDVDMEEVDDDEDDIDPVLRSISMTTTPAPELNIAGPSSRNQPHPSGQATDRRKERKPHLATLTSTSQSTPVGLVSAATTHPANGQSEIYLLDLAYREAIRQSTISMTYQPPANAGGKTDKERHNERGKDQTKVHGIESFPAGHPVPFSTRLLRTPGPSQSGTSSLTEIEWIDESRGGVTAKKDRRKKEGWATHLALTTGEPWEFWRGEGWWPEMYLGMGEGGDGNNVSISGKREDWLMKEDVRLGLGNVGSYKVEDMVLLTEEEAELYLPTPINQNGDPWTTCYLGPHDQQVASNFEMFTSKALAETNPNAPRVGYTFFAGGPIWGLDWCPYPTAKSADFGNAQYLAVSTLPHIETRPAMYEKWPRSSHGSIQIWSLTPSENVQGDDAMNASESGPTGASAGGMRCEMVLCVQGGPVMEIKWMPLGAWDDYDLSTLGQQGTPVPKLGIIAAVQLDGSMSFYPVPHPRFVRPEAQDTPIYLRLDEPLLRLEVPDASCMCFDWLTGTRIAVGLSNGHLAVWDILDALESGNSDDLLPSVYTTIAVSAIRSLAVGRTPPSDSQLDSDPIYVVMGSYDGSTYILDLRDPLYPVKLNHSRVPCLTVGWSQQMASPLTVDSDFVVLAIKIRKSGQGRGHPLLSHRGQAWDLATSDYHTMLLSGGADGAVILTNLHTGFYRRRKAPLVQERLYEVDYNATTGEFRIIDDILPEAISLEVATSRRPASSARRGDNEPPSHLLKTAAWSPNVGIHKVAWNNGGGLGQAGWVVSGGASGLGRVEWVEGRWKGGRPEDD</sequence>
<dbReference type="InterPro" id="IPR015943">
    <property type="entry name" value="WD40/YVTN_repeat-like_dom_sf"/>
</dbReference>
<dbReference type="Proteomes" id="UP000322225">
    <property type="component" value="Chromosome 7"/>
</dbReference>
<dbReference type="InterPro" id="IPR036322">
    <property type="entry name" value="WD40_repeat_dom_sf"/>
</dbReference>
<dbReference type="Gene3D" id="2.130.10.10">
    <property type="entry name" value="YVTN repeat-like/Quinoprotein amine dehydrogenase"/>
    <property type="match status" value="1"/>
</dbReference>
<dbReference type="PANTHER" id="PTHR15052:SF2">
    <property type="entry name" value="GENERAL TRANSCRIPTION FACTOR 3C POLYPEPTIDE 2"/>
    <property type="match status" value="1"/>
</dbReference>
<reference evidence="5" key="1">
    <citation type="submission" date="2017-08" db="EMBL/GenBank/DDBJ databases">
        <authorList>
            <person name="Cuomo C."/>
            <person name="Billmyre B."/>
            <person name="Heitman J."/>
        </authorList>
    </citation>
    <scope>NUCLEOTIDE SEQUENCE</scope>
    <source>
        <strain evidence="5">CBS 12478</strain>
    </source>
</reference>
<dbReference type="GO" id="GO:0005634">
    <property type="term" value="C:nucleus"/>
    <property type="evidence" value="ECO:0007669"/>
    <property type="project" value="UniProtKB-SubCell"/>
</dbReference>
<feature type="compositionally biased region" description="Acidic residues" evidence="4">
    <location>
        <begin position="49"/>
        <end position="67"/>
    </location>
</feature>
<evidence type="ECO:0000256" key="2">
    <source>
        <dbReference type="ARBA" id="ARBA00023163"/>
    </source>
</evidence>
<feature type="compositionally biased region" description="Low complexity" evidence="4">
    <location>
        <begin position="33"/>
        <end position="48"/>
    </location>
</feature>